<feature type="domain" description="Dienelactone hydrolase" evidence="1">
    <location>
        <begin position="17"/>
        <end position="243"/>
    </location>
</feature>
<dbReference type="Proteomes" id="UP000194000">
    <property type="component" value="Unassembled WGS sequence"/>
</dbReference>
<reference evidence="2 3" key="1">
    <citation type="submission" date="2016-01" db="EMBL/GenBank/DDBJ databases">
        <title>The new phylogeny of the genus Mycobacterium.</title>
        <authorList>
            <person name="Tarcisio F."/>
            <person name="Conor M."/>
            <person name="Antonella G."/>
            <person name="Elisabetta G."/>
            <person name="Giulia F.S."/>
            <person name="Sara T."/>
            <person name="Anna F."/>
            <person name="Clotilde B."/>
            <person name="Roberto B."/>
            <person name="Veronica D.S."/>
            <person name="Fabio R."/>
            <person name="Monica P."/>
            <person name="Olivier J."/>
            <person name="Enrico T."/>
            <person name="Nicola S."/>
        </authorList>
    </citation>
    <scope>NUCLEOTIDE SEQUENCE [LARGE SCALE GENOMIC DNA]</scope>
    <source>
        <strain evidence="2 3">DSM 45731</strain>
    </source>
</reference>
<organism evidence="2 3">
    <name type="scientific">Mycobacterium fragae</name>
    <dbReference type="NCBI Taxonomy" id="1260918"/>
    <lineage>
        <taxon>Bacteria</taxon>
        <taxon>Bacillati</taxon>
        <taxon>Actinomycetota</taxon>
        <taxon>Actinomycetes</taxon>
        <taxon>Mycobacteriales</taxon>
        <taxon>Mycobacteriaceae</taxon>
        <taxon>Mycobacterium</taxon>
    </lineage>
</organism>
<dbReference type="RefSeq" id="WP_085196278.1">
    <property type="nucleotide sequence ID" value="NZ_JACKVI010000010.1"/>
</dbReference>
<dbReference type="SUPFAM" id="SSF53474">
    <property type="entry name" value="alpha/beta-Hydrolases"/>
    <property type="match status" value="1"/>
</dbReference>
<dbReference type="InterPro" id="IPR029058">
    <property type="entry name" value="AB_hydrolase_fold"/>
</dbReference>
<accession>A0A1X1UWJ1</accession>
<name>A0A1X1UWJ1_9MYCO</name>
<gene>
    <name evidence="2" type="ORF">AWC06_12595</name>
</gene>
<comment type="caution">
    <text evidence="2">The sequence shown here is derived from an EMBL/GenBank/DDBJ whole genome shotgun (WGS) entry which is preliminary data.</text>
</comment>
<dbReference type="InterPro" id="IPR051049">
    <property type="entry name" value="Dienelactone_hydrolase-like"/>
</dbReference>
<dbReference type="STRING" id="1260918.AWC06_12595"/>
<keyword evidence="3" id="KW-1185">Reference proteome</keyword>
<dbReference type="Pfam" id="PF01738">
    <property type="entry name" value="DLH"/>
    <property type="match status" value="1"/>
</dbReference>
<dbReference type="InterPro" id="IPR002925">
    <property type="entry name" value="Dienelactn_hydro"/>
</dbReference>
<sequence>MPNITDTVKTQDGDCTVRLFTPDGEGPWPGVVMYPDAGGVRDTFYEMAAKLAGFGYAVLLPDVYYRLGDWAPIDMKTAFGDPEERTRLMKMIGSVTPMMMALDAGSFFDYLASRPEVSGERFGTTGYCMGGRTSIVVAGRQPDRVAAAASFHGGGLVTDNADSPHLRAGDIQAAIYVAGAENDASFTSEHAEQLDKALTAAGVEHTIETYPAAHGFAVPDNEPYDAAAADRHWAATRDFFASHLKG</sequence>
<dbReference type="PANTHER" id="PTHR46623:SF10">
    <property type="entry name" value="CARBOXYMETHYLENEBUTENOLIDASE HOMOLOG"/>
    <property type="match status" value="1"/>
</dbReference>
<dbReference type="Gene3D" id="3.40.50.1820">
    <property type="entry name" value="alpha/beta hydrolase"/>
    <property type="match status" value="1"/>
</dbReference>
<evidence type="ECO:0000313" key="2">
    <source>
        <dbReference type="EMBL" id="ORV61206.1"/>
    </source>
</evidence>
<dbReference type="OrthoDB" id="9787933at2"/>
<proteinExistence type="predicted"/>
<dbReference type="EMBL" id="LQOW01000016">
    <property type="protein sequence ID" value="ORV61206.1"/>
    <property type="molecule type" value="Genomic_DNA"/>
</dbReference>
<keyword evidence="2" id="KW-0378">Hydrolase</keyword>
<dbReference type="GO" id="GO:0016787">
    <property type="term" value="F:hydrolase activity"/>
    <property type="evidence" value="ECO:0007669"/>
    <property type="project" value="UniProtKB-KW"/>
</dbReference>
<dbReference type="PANTHER" id="PTHR46623">
    <property type="entry name" value="CARBOXYMETHYLENEBUTENOLIDASE-RELATED"/>
    <property type="match status" value="1"/>
</dbReference>
<dbReference type="AlphaFoldDB" id="A0A1X1UWJ1"/>
<evidence type="ECO:0000259" key="1">
    <source>
        <dbReference type="Pfam" id="PF01738"/>
    </source>
</evidence>
<evidence type="ECO:0000313" key="3">
    <source>
        <dbReference type="Proteomes" id="UP000194000"/>
    </source>
</evidence>
<protein>
    <submittedName>
        <fullName evidence="2">Dienelactone hydrolase</fullName>
    </submittedName>
</protein>